<dbReference type="SMART" id="SM01159">
    <property type="entry name" value="DUF1744"/>
    <property type="match status" value="1"/>
</dbReference>
<dbReference type="AlphaFoldDB" id="A0ABC8S9D0"/>
<keyword evidence="4 6" id="KW-0239">DNA-directed DNA polymerase</keyword>
<accession>A0ABC8S9D0</accession>
<dbReference type="GO" id="GO:0006260">
    <property type="term" value="P:DNA replication"/>
    <property type="evidence" value="ECO:0007669"/>
    <property type="project" value="UniProtKB-KW"/>
</dbReference>
<dbReference type="InterPro" id="IPR013697">
    <property type="entry name" value="DNA_pol_e_suA_C"/>
</dbReference>
<reference evidence="8 9" key="1">
    <citation type="submission" date="2024-02" db="EMBL/GenBank/DDBJ databases">
        <authorList>
            <person name="Vignale AGUSTIN F."/>
            <person name="Sosa J E."/>
            <person name="Modenutti C."/>
        </authorList>
    </citation>
    <scope>NUCLEOTIDE SEQUENCE [LARGE SCALE GENOMIC DNA]</scope>
</reference>
<dbReference type="GO" id="GO:0003887">
    <property type="term" value="F:DNA-directed DNA polymerase activity"/>
    <property type="evidence" value="ECO:0007669"/>
    <property type="project" value="UniProtKB-KW"/>
</dbReference>
<comment type="caution">
    <text evidence="8">The sequence shown here is derived from an EMBL/GenBank/DDBJ whole genome shotgun (WGS) entry which is preliminary data.</text>
</comment>
<keyword evidence="9" id="KW-1185">Reference proteome</keyword>
<protein>
    <recommendedName>
        <fullName evidence="6">DNA polymerase epsilon catalytic subunit</fullName>
        <ecNumber evidence="6">2.7.7.7</ecNumber>
    </recommendedName>
</protein>
<dbReference type="EC" id="2.7.7.7" evidence="6"/>
<evidence type="ECO:0000256" key="4">
    <source>
        <dbReference type="ARBA" id="ARBA00022932"/>
    </source>
</evidence>
<dbReference type="GO" id="GO:0051539">
    <property type="term" value="F:4 iron, 4 sulfur cluster binding"/>
    <property type="evidence" value="ECO:0007669"/>
    <property type="project" value="UniProtKB-KW"/>
</dbReference>
<keyword evidence="3 6" id="KW-0235">DNA replication</keyword>
<keyword evidence="5 6" id="KW-0238">DNA-binding</keyword>
<comment type="subcellular location">
    <subcellularLocation>
        <location evidence="6">Nucleus</location>
    </subcellularLocation>
</comment>
<keyword evidence="6" id="KW-0479">Metal-binding</keyword>
<keyword evidence="2 6" id="KW-0548">Nucleotidyltransferase</keyword>
<keyword evidence="6" id="KW-0411">Iron-sulfur</keyword>
<organism evidence="8 9">
    <name type="scientific">Ilex paraguariensis</name>
    <name type="common">yerba mate</name>
    <dbReference type="NCBI Taxonomy" id="185542"/>
    <lineage>
        <taxon>Eukaryota</taxon>
        <taxon>Viridiplantae</taxon>
        <taxon>Streptophyta</taxon>
        <taxon>Embryophyta</taxon>
        <taxon>Tracheophyta</taxon>
        <taxon>Spermatophyta</taxon>
        <taxon>Magnoliopsida</taxon>
        <taxon>eudicotyledons</taxon>
        <taxon>Gunneridae</taxon>
        <taxon>Pentapetalae</taxon>
        <taxon>asterids</taxon>
        <taxon>campanulids</taxon>
        <taxon>Aquifoliales</taxon>
        <taxon>Aquifoliaceae</taxon>
        <taxon>Ilex</taxon>
    </lineage>
</organism>
<evidence type="ECO:0000256" key="2">
    <source>
        <dbReference type="ARBA" id="ARBA00022695"/>
    </source>
</evidence>
<evidence type="ECO:0000256" key="6">
    <source>
        <dbReference type="RuleBase" id="RU365029"/>
    </source>
</evidence>
<dbReference type="Pfam" id="PF23250">
    <property type="entry name" value="zf_DPOE_2"/>
    <property type="match status" value="1"/>
</dbReference>
<feature type="domain" description="DNA polymerase epsilon catalytic subunit A C-terminal" evidence="7">
    <location>
        <begin position="2"/>
        <end position="351"/>
    </location>
</feature>
<evidence type="ECO:0000256" key="5">
    <source>
        <dbReference type="ARBA" id="ARBA00023125"/>
    </source>
</evidence>
<keyword evidence="6" id="KW-0862">Zinc</keyword>
<dbReference type="InterPro" id="IPR029703">
    <property type="entry name" value="POL2"/>
</dbReference>
<dbReference type="GO" id="GO:0008270">
    <property type="term" value="F:zinc ion binding"/>
    <property type="evidence" value="ECO:0007669"/>
    <property type="project" value="UniProtKB-KW"/>
</dbReference>
<dbReference type="EMBL" id="CAUOFW020002458">
    <property type="protein sequence ID" value="CAK9153826.1"/>
    <property type="molecule type" value="Genomic_DNA"/>
</dbReference>
<proteinExistence type="inferred from homology"/>
<keyword evidence="6" id="KW-0863">Zinc-finger</keyword>
<dbReference type="PANTHER" id="PTHR10670:SF0">
    <property type="entry name" value="DNA POLYMERASE EPSILON CATALYTIC SUBUNIT A"/>
    <property type="match status" value="1"/>
</dbReference>
<keyword evidence="6" id="KW-0004">4Fe-4S</keyword>
<comment type="cofactor">
    <cofactor evidence="6">
        <name>[4Fe-4S] cluster</name>
        <dbReference type="ChEBI" id="CHEBI:49883"/>
    </cofactor>
</comment>
<dbReference type="PANTHER" id="PTHR10670">
    <property type="entry name" value="DNA POLYMERASE EPSILON CATALYTIC SUBUNIT A"/>
    <property type="match status" value="1"/>
</dbReference>
<gene>
    <name evidence="8" type="ORF">ILEXP_LOCUS22129</name>
</gene>
<name>A0ABC8S9D0_9AQUA</name>
<dbReference type="Pfam" id="PF08490">
    <property type="entry name" value="DUF1744"/>
    <property type="match status" value="1"/>
</dbReference>
<comment type="function">
    <text evidence="6">DNA polymerase II participates in chromosomal DNA replication.</text>
</comment>
<dbReference type="GO" id="GO:0005634">
    <property type="term" value="C:nucleus"/>
    <property type="evidence" value="ECO:0007669"/>
    <property type="project" value="UniProtKB-SubCell"/>
</dbReference>
<evidence type="ECO:0000313" key="9">
    <source>
        <dbReference type="Proteomes" id="UP001642360"/>
    </source>
</evidence>
<dbReference type="InterPro" id="IPR054475">
    <property type="entry name" value="Znf-DPOE"/>
</dbReference>
<comment type="similarity">
    <text evidence="6">Belongs to the DNA polymerase type-B family.</text>
</comment>
<evidence type="ECO:0000256" key="1">
    <source>
        <dbReference type="ARBA" id="ARBA00022679"/>
    </source>
</evidence>
<evidence type="ECO:0000256" key="3">
    <source>
        <dbReference type="ARBA" id="ARBA00022705"/>
    </source>
</evidence>
<dbReference type="Proteomes" id="UP001642360">
    <property type="component" value="Unassembled WGS sequence"/>
</dbReference>
<evidence type="ECO:0000259" key="7">
    <source>
        <dbReference type="SMART" id="SM01159"/>
    </source>
</evidence>
<sequence length="708" mass="80426">MRLTIASNLKEIDRHRHHGPVIAVLECPNVNLMKTGVRVLDDFPCVNIPSNARDCQYQTLGWQIVAAKIGMQRCAASSQWLNERISLSRYAHVPLGNFELDWLIHTADIFFSRALRDQQQVLWISDNGIPDLGGTTELESCFADEVNQPVLAYPGAYRKVAAELKLHHLAVNALLKSNQVNEMEGGALFGLDMDLNPGAHDINEMCCVDEAASCAPAFRVLKQLIQRCLADAVTSGNVFADALLQHLYRWICSPQSKLHDPAVHRMLHKVMQKVFALLLAEFRKLGATIIFANFSKVIIDTGKSDLSAAKAYCDSLLRTLQTRDLFEWIELEPLQFWHSLLFMDQYNYGGIQAKVHGGSPDSTSKPNNEGVHDESQVDIVSSWNIAENLPKATQDHFILVVSEFMYIPWKYAQEQEVIRASMRNGNSCTPSIAAATAETIESHVTEYIREQISSYFTDKLLRIVRDTILHWKGMSKSISDQHISYGDRQPVGNIHTADPALEFIKNVCAVLALDQHVQHNVLIMRKNLLKYVHVREFAPEAEFQNPSMSFTLPNVICSYCNDCRDIDLCRDRALLAQEWRCAVPQCGQPYDRGVMENALLQIVRQRERLYHLQDLVCHKCNQVKAAHLAEHCACAGSFRCKEGVSEFWNKMQGTLFVLIQSDHQNQTHQHKEKLMIWEVVIIHHDLKPFVMGRVLMNLRSLFDDREFA</sequence>
<dbReference type="Pfam" id="PF22912">
    <property type="entry name" value="zf-DPOE"/>
    <property type="match status" value="1"/>
</dbReference>
<comment type="catalytic activity">
    <reaction evidence="6">
        <text>DNA(n) + a 2'-deoxyribonucleoside 5'-triphosphate = DNA(n+1) + diphosphate</text>
        <dbReference type="Rhea" id="RHEA:22508"/>
        <dbReference type="Rhea" id="RHEA-COMP:17339"/>
        <dbReference type="Rhea" id="RHEA-COMP:17340"/>
        <dbReference type="ChEBI" id="CHEBI:33019"/>
        <dbReference type="ChEBI" id="CHEBI:61560"/>
        <dbReference type="ChEBI" id="CHEBI:173112"/>
        <dbReference type="EC" id="2.7.7.7"/>
    </reaction>
</comment>
<evidence type="ECO:0000313" key="8">
    <source>
        <dbReference type="EMBL" id="CAK9153826.1"/>
    </source>
</evidence>
<dbReference type="GO" id="GO:0003677">
    <property type="term" value="F:DNA binding"/>
    <property type="evidence" value="ECO:0007669"/>
    <property type="project" value="UniProtKB-KW"/>
</dbReference>
<keyword evidence="6" id="KW-0408">Iron</keyword>
<keyword evidence="6" id="KW-0539">Nucleus</keyword>
<keyword evidence="1 6" id="KW-0808">Transferase</keyword>